<evidence type="ECO:0000256" key="3">
    <source>
        <dbReference type="ARBA" id="ARBA00023002"/>
    </source>
</evidence>
<dbReference type="Gene3D" id="3.40.50.720">
    <property type="entry name" value="NAD(P)-binding Rossmann-like Domain"/>
    <property type="match status" value="1"/>
</dbReference>
<dbReference type="Gene3D" id="3.90.25.10">
    <property type="entry name" value="UDP-galactose 4-epimerase, domain 1"/>
    <property type="match status" value="1"/>
</dbReference>
<accession>A0A553I014</accession>
<comment type="caution">
    <text evidence="4">The sequence shown here is derived from an EMBL/GenBank/DDBJ whole genome shotgun (WGS) entry which is preliminary data.</text>
</comment>
<sequence length="306" mass="33172">MPVVAVAGGTGGIGRTIVEEILATGKHEPNLELEASIGAKVLAVDYFDIQALTQVLEDNDVHTLISALTFNTQGGEPPELQLALAADASRTTKRLVANNWGVPIQEGDEIRMPPIAPKVKALAALKQAETLEFTSFYTGVFLDYWFLPAIKSYMKPAIMVLDIVNAAAAIPGSGDTPVAFTHTSDVAKYVAAALEVEKWEPSYNLTADKVTWNEFLALAENVRGMKFKVAYDDLEKLKSGHVTELPAQVNADLFGAGDSYRRYLAVGYLMMASGNYDFNDGKSAKDAFPAIKPKTVKSLLETVWKI</sequence>
<evidence type="ECO:0000313" key="4">
    <source>
        <dbReference type="EMBL" id="TRX93542.1"/>
    </source>
</evidence>
<dbReference type="InterPro" id="IPR036291">
    <property type="entry name" value="NAD(P)-bd_dom_sf"/>
</dbReference>
<proteinExistence type="inferred from homology"/>
<evidence type="ECO:0000313" key="5">
    <source>
        <dbReference type="Proteomes" id="UP000319160"/>
    </source>
</evidence>
<keyword evidence="5" id="KW-1185">Reference proteome</keyword>
<protein>
    <submittedName>
        <fullName evidence="4">Uncharacterized protein</fullName>
    </submittedName>
</protein>
<reference evidence="5" key="1">
    <citation type="submission" date="2019-06" db="EMBL/GenBank/DDBJ databases">
        <title>Draft genome sequence of the griseofulvin-producing fungus Xylaria cubensis strain G536.</title>
        <authorList>
            <person name="Mead M.E."/>
            <person name="Raja H.A."/>
            <person name="Steenwyk J.L."/>
            <person name="Knowles S.L."/>
            <person name="Oberlies N.H."/>
            <person name="Rokas A."/>
        </authorList>
    </citation>
    <scope>NUCLEOTIDE SEQUENCE [LARGE SCALE GENOMIC DNA]</scope>
    <source>
        <strain evidence="5">G536</strain>
    </source>
</reference>
<dbReference type="Proteomes" id="UP000319160">
    <property type="component" value="Unassembled WGS sequence"/>
</dbReference>
<dbReference type="SUPFAM" id="SSF51735">
    <property type="entry name" value="NAD(P)-binding Rossmann-fold domains"/>
    <property type="match status" value="1"/>
</dbReference>
<dbReference type="AlphaFoldDB" id="A0A553I014"/>
<evidence type="ECO:0000256" key="1">
    <source>
        <dbReference type="ARBA" id="ARBA00005725"/>
    </source>
</evidence>
<evidence type="ECO:0000256" key="2">
    <source>
        <dbReference type="ARBA" id="ARBA00022857"/>
    </source>
</evidence>
<keyword evidence="3" id="KW-0560">Oxidoreductase</keyword>
<gene>
    <name evidence="4" type="ORF">FHL15_005514</name>
</gene>
<dbReference type="GO" id="GO:0016491">
    <property type="term" value="F:oxidoreductase activity"/>
    <property type="evidence" value="ECO:0007669"/>
    <property type="project" value="UniProtKB-KW"/>
</dbReference>
<dbReference type="PANTHER" id="PTHR47706:SF4">
    <property type="entry name" value="NMRA-LIKE DOMAIN-CONTAINING PROTEIN"/>
    <property type="match status" value="1"/>
</dbReference>
<organism evidence="4 5">
    <name type="scientific">Xylaria flabelliformis</name>
    <dbReference type="NCBI Taxonomy" id="2512241"/>
    <lineage>
        <taxon>Eukaryota</taxon>
        <taxon>Fungi</taxon>
        <taxon>Dikarya</taxon>
        <taxon>Ascomycota</taxon>
        <taxon>Pezizomycotina</taxon>
        <taxon>Sordariomycetes</taxon>
        <taxon>Xylariomycetidae</taxon>
        <taxon>Xylariales</taxon>
        <taxon>Xylariaceae</taxon>
        <taxon>Xylaria</taxon>
    </lineage>
</organism>
<name>A0A553I014_9PEZI</name>
<dbReference type="PANTHER" id="PTHR47706">
    <property type="entry name" value="NMRA-LIKE FAMILY PROTEIN"/>
    <property type="match status" value="1"/>
</dbReference>
<comment type="similarity">
    <text evidence="1">Belongs to the NmrA-type oxidoreductase family. Isoflavone reductase subfamily.</text>
</comment>
<keyword evidence="2" id="KW-0521">NADP</keyword>
<dbReference type="OrthoDB" id="419598at2759"/>
<dbReference type="InterPro" id="IPR051609">
    <property type="entry name" value="NmrA/Isoflavone_reductase-like"/>
</dbReference>
<dbReference type="EMBL" id="VFLP01000028">
    <property type="protein sequence ID" value="TRX93542.1"/>
    <property type="molecule type" value="Genomic_DNA"/>
</dbReference>